<keyword evidence="3" id="KW-0804">Transcription</keyword>
<dbReference type="InterPro" id="IPR050707">
    <property type="entry name" value="HTH_MetabolicPath_Reg"/>
</dbReference>
<feature type="domain" description="IclR-ED" evidence="7">
    <location>
        <begin position="76"/>
        <end position="259"/>
    </location>
</feature>
<dbReference type="SMART" id="SM00346">
    <property type="entry name" value="HTH_ICLR"/>
    <property type="match status" value="1"/>
</dbReference>
<dbReference type="EMBL" id="BMFZ01000001">
    <property type="protein sequence ID" value="GGA33074.1"/>
    <property type="molecule type" value="Genomic_DNA"/>
</dbReference>
<protein>
    <recommendedName>
        <fullName evidence="4">HTH-type transcriptional repressor AllR</fullName>
    </recommendedName>
    <alternativeName>
        <fullName evidence="5">Negative regulator of allantoin and glyoxylate utilization operons</fullName>
    </alternativeName>
</protein>
<dbReference type="InterPro" id="IPR029016">
    <property type="entry name" value="GAF-like_dom_sf"/>
</dbReference>
<gene>
    <name evidence="8" type="primary">blcR</name>
    <name evidence="8" type="ORF">GCM10011328_04920</name>
</gene>
<proteinExistence type="predicted"/>
<evidence type="ECO:0000256" key="1">
    <source>
        <dbReference type="ARBA" id="ARBA00023015"/>
    </source>
</evidence>
<evidence type="ECO:0000256" key="5">
    <source>
        <dbReference type="ARBA" id="ARBA00042627"/>
    </source>
</evidence>
<sequence length="263" mass="28442">MPKNTDTETPGNSAPALRRAIQILDAVSQLPTPPTFTEIVTKLGLPKSSAHGLCAALVDLGMLIRTDAGTYRVGTRVMSWANAFLSQTGLVEEFQRLLQDRRELRDFTVTLTVLDGQQVVYVACSNSKAALGFTFRIGMRLPAPFTATGKAILSTLNDEEICRRFNTGWPQRLTANSVASLESLLQELALARQRGYSVDDGQVREGMFCIGAPVHDFSGQVVAGLAVSMLEQEATESTRDMIGSKLVDIAASLSARLGRVVSH</sequence>
<name>A0ABQ1FYZ7_9GAMM</name>
<dbReference type="Gene3D" id="1.10.10.10">
    <property type="entry name" value="Winged helix-like DNA-binding domain superfamily/Winged helix DNA-binding domain"/>
    <property type="match status" value="1"/>
</dbReference>
<evidence type="ECO:0000313" key="9">
    <source>
        <dbReference type="Proteomes" id="UP000627464"/>
    </source>
</evidence>
<dbReference type="PROSITE" id="PS51078">
    <property type="entry name" value="ICLR_ED"/>
    <property type="match status" value="1"/>
</dbReference>
<organism evidence="8 9">
    <name type="scientific">Hafnia psychrotolerans</name>
    <dbReference type="NCBI Taxonomy" id="1477018"/>
    <lineage>
        <taxon>Bacteria</taxon>
        <taxon>Pseudomonadati</taxon>
        <taxon>Pseudomonadota</taxon>
        <taxon>Gammaproteobacteria</taxon>
        <taxon>Enterobacterales</taxon>
        <taxon>Hafniaceae</taxon>
        <taxon>Hafnia</taxon>
    </lineage>
</organism>
<keyword evidence="1" id="KW-0805">Transcription regulation</keyword>
<dbReference type="InterPro" id="IPR005471">
    <property type="entry name" value="Tscrpt_reg_IclR_N"/>
</dbReference>
<dbReference type="SUPFAM" id="SSF46785">
    <property type="entry name" value="Winged helix' DNA-binding domain"/>
    <property type="match status" value="1"/>
</dbReference>
<evidence type="ECO:0000256" key="2">
    <source>
        <dbReference type="ARBA" id="ARBA00023125"/>
    </source>
</evidence>
<evidence type="ECO:0000256" key="4">
    <source>
        <dbReference type="ARBA" id="ARBA00040379"/>
    </source>
</evidence>
<dbReference type="Gene3D" id="3.30.450.40">
    <property type="match status" value="1"/>
</dbReference>
<dbReference type="PANTHER" id="PTHR30136:SF24">
    <property type="entry name" value="HTH-TYPE TRANSCRIPTIONAL REPRESSOR ALLR"/>
    <property type="match status" value="1"/>
</dbReference>
<reference evidence="9" key="1">
    <citation type="journal article" date="2019" name="Int. J. Syst. Evol. Microbiol.">
        <title>The Global Catalogue of Microorganisms (GCM) 10K type strain sequencing project: providing services to taxonomists for standard genome sequencing and annotation.</title>
        <authorList>
            <consortium name="The Broad Institute Genomics Platform"/>
            <consortium name="The Broad Institute Genome Sequencing Center for Infectious Disease"/>
            <person name="Wu L."/>
            <person name="Ma J."/>
        </authorList>
    </citation>
    <scope>NUCLEOTIDE SEQUENCE [LARGE SCALE GENOMIC DNA]</scope>
    <source>
        <strain evidence="9">CGMCC 1.12806</strain>
    </source>
</reference>
<dbReference type="Pfam" id="PF01614">
    <property type="entry name" value="IclR_C"/>
    <property type="match status" value="1"/>
</dbReference>
<dbReference type="SUPFAM" id="SSF55781">
    <property type="entry name" value="GAF domain-like"/>
    <property type="match status" value="1"/>
</dbReference>
<feature type="domain" description="HTH iclR-type" evidence="6">
    <location>
        <begin position="14"/>
        <end position="75"/>
    </location>
</feature>
<dbReference type="PANTHER" id="PTHR30136">
    <property type="entry name" value="HELIX-TURN-HELIX TRANSCRIPTIONAL REGULATOR, ICLR FAMILY"/>
    <property type="match status" value="1"/>
</dbReference>
<dbReference type="Proteomes" id="UP000627464">
    <property type="component" value="Unassembled WGS sequence"/>
</dbReference>
<evidence type="ECO:0000256" key="3">
    <source>
        <dbReference type="ARBA" id="ARBA00023163"/>
    </source>
</evidence>
<comment type="caution">
    <text evidence="8">The sequence shown here is derived from an EMBL/GenBank/DDBJ whole genome shotgun (WGS) entry which is preliminary data.</text>
</comment>
<accession>A0ABQ1FYZ7</accession>
<dbReference type="Pfam" id="PF09339">
    <property type="entry name" value="HTH_IclR"/>
    <property type="match status" value="1"/>
</dbReference>
<keyword evidence="9" id="KW-1185">Reference proteome</keyword>
<dbReference type="InterPro" id="IPR036390">
    <property type="entry name" value="WH_DNA-bd_sf"/>
</dbReference>
<dbReference type="RefSeq" id="WP_188470069.1">
    <property type="nucleotide sequence ID" value="NZ_BMFZ01000001.1"/>
</dbReference>
<dbReference type="InterPro" id="IPR014757">
    <property type="entry name" value="Tscrpt_reg_IclR_C"/>
</dbReference>
<evidence type="ECO:0000259" key="6">
    <source>
        <dbReference type="PROSITE" id="PS51077"/>
    </source>
</evidence>
<dbReference type="PROSITE" id="PS51077">
    <property type="entry name" value="HTH_ICLR"/>
    <property type="match status" value="1"/>
</dbReference>
<keyword evidence="2" id="KW-0238">DNA-binding</keyword>
<evidence type="ECO:0000259" key="7">
    <source>
        <dbReference type="PROSITE" id="PS51078"/>
    </source>
</evidence>
<evidence type="ECO:0000313" key="8">
    <source>
        <dbReference type="EMBL" id="GGA33074.1"/>
    </source>
</evidence>
<dbReference type="InterPro" id="IPR036388">
    <property type="entry name" value="WH-like_DNA-bd_sf"/>
</dbReference>